<evidence type="ECO:0000313" key="3">
    <source>
        <dbReference type="Proteomes" id="UP000726105"/>
    </source>
</evidence>
<dbReference type="NCBIfam" id="NF038402">
    <property type="entry name" value="TroA_like"/>
    <property type="match status" value="1"/>
</dbReference>
<dbReference type="Proteomes" id="UP000726105">
    <property type="component" value="Unassembled WGS sequence"/>
</dbReference>
<gene>
    <name evidence="2" type="ORF">IPI13_06210</name>
</gene>
<dbReference type="Gene3D" id="3.40.50.1980">
    <property type="entry name" value="Nitrogenase molybdenum iron protein domain"/>
    <property type="match status" value="2"/>
</dbReference>
<accession>A0A935IUJ6</accession>
<evidence type="ECO:0000256" key="1">
    <source>
        <dbReference type="ARBA" id="ARBA00008814"/>
    </source>
</evidence>
<dbReference type="InterPro" id="IPR050902">
    <property type="entry name" value="ABC_Transporter_SBP"/>
</dbReference>
<dbReference type="InterPro" id="IPR054828">
    <property type="entry name" value="Vit_B12_bind_prot"/>
</dbReference>
<protein>
    <submittedName>
        <fullName evidence="2">Cobalamin-binding protein</fullName>
    </submittedName>
</protein>
<name>A0A935IUJ6_9MICO</name>
<reference evidence="2 3" key="1">
    <citation type="submission" date="2020-10" db="EMBL/GenBank/DDBJ databases">
        <title>Connecting structure to function with the recovery of over 1000 high-quality activated sludge metagenome-assembled genomes encoding full-length rRNA genes using long-read sequencing.</title>
        <authorList>
            <person name="Singleton C.M."/>
            <person name="Petriglieri F."/>
            <person name="Kristensen J.M."/>
            <person name="Kirkegaard R.H."/>
            <person name="Michaelsen T.Y."/>
            <person name="Andersen M.H."/>
            <person name="Karst S.M."/>
            <person name="Dueholm M.S."/>
            <person name="Nielsen P.H."/>
            <person name="Albertsen M."/>
        </authorList>
    </citation>
    <scope>NUCLEOTIDE SEQUENCE [LARGE SCALE GENOMIC DNA]</scope>
    <source>
        <strain evidence="2">Ega_18-Q3-R5-49_MAXAC.001</strain>
    </source>
</reference>
<organism evidence="2 3">
    <name type="scientific">Candidatus Phosphoribacter hodrii</name>
    <dbReference type="NCBI Taxonomy" id="2953743"/>
    <lineage>
        <taxon>Bacteria</taxon>
        <taxon>Bacillati</taxon>
        <taxon>Actinomycetota</taxon>
        <taxon>Actinomycetes</taxon>
        <taxon>Micrococcales</taxon>
        <taxon>Dermatophilaceae</taxon>
        <taxon>Candidatus Phosphoribacter</taxon>
    </lineage>
</organism>
<evidence type="ECO:0000313" key="2">
    <source>
        <dbReference type="EMBL" id="MBK7272767.1"/>
    </source>
</evidence>
<comment type="similarity">
    <text evidence="1">Belongs to the bacterial solute-binding protein 8 family.</text>
</comment>
<dbReference type="SUPFAM" id="SSF53807">
    <property type="entry name" value="Helical backbone' metal receptor"/>
    <property type="match status" value="1"/>
</dbReference>
<dbReference type="AlphaFoldDB" id="A0A935IUJ6"/>
<dbReference type="EMBL" id="JADJIB010000002">
    <property type="protein sequence ID" value="MBK7272767.1"/>
    <property type="molecule type" value="Genomic_DNA"/>
</dbReference>
<proteinExistence type="inferred from homology"/>
<dbReference type="PANTHER" id="PTHR30535:SF35">
    <property type="entry name" value="PERIPLASMIC BINDING PROTEIN"/>
    <property type="match status" value="1"/>
</dbReference>
<comment type="caution">
    <text evidence="2">The sequence shown here is derived from an EMBL/GenBank/DDBJ whole genome shotgun (WGS) entry which is preliminary data.</text>
</comment>
<dbReference type="PANTHER" id="PTHR30535">
    <property type="entry name" value="VITAMIN B12-BINDING PROTEIN"/>
    <property type="match status" value="1"/>
</dbReference>
<sequence length="257" mass="28078">MTVDDLGYAVPLTSPIERVVSLVPSLTEAFAVSAPGLLVGATDWCVHPVSLDVVRVRGTKNPDVPRIAALAPDLVVASMEENREADVTALRELGIPVWVTDIRTVDGALTSIERLLEIIEAPHCGWVAEAREAWRDPVQVAGDSRLRAVVAIWRRPWMFLGSDTYAGDVLRRLGVDNVLGHSPWRYPRVDFDELPAHDLVVLPDEPYRFTPDDGPEAFPGAATALVDGQALTWYGPRMVQAPTLLAEQLGMSTTDAR</sequence>